<evidence type="ECO:0000256" key="1">
    <source>
        <dbReference type="ARBA" id="ARBA00022801"/>
    </source>
</evidence>
<dbReference type="AlphaFoldDB" id="A0A2S2E4E4"/>
<proteinExistence type="predicted"/>
<feature type="signal peptide" evidence="2">
    <location>
        <begin position="1"/>
        <end position="21"/>
    </location>
</feature>
<dbReference type="Pfam" id="PF00326">
    <property type="entry name" value="Peptidase_S9"/>
    <property type="match status" value="1"/>
</dbReference>
<dbReference type="EMBL" id="CP029347">
    <property type="protein sequence ID" value="AWL12525.1"/>
    <property type="molecule type" value="Genomic_DNA"/>
</dbReference>
<dbReference type="Proteomes" id="UP000245728">
    <property type="component" value="Chromosome"/>
</dbReference>
<feature type="domain" description="Peptidase S9 prolyl oligopeptidase catalytic" evidence="3">
    <location>
        <begin position="442"/>
        <end position="651"/>
    </location>
</feature>
<evidence type="ECO:0000313" key="4">
    <source>
        <dbReference type="EMBL" id="AWL12525.1"/>
    </source>
</evidence>
<protein>
    <submittedName>
        <fullName evidence="4">Oligopeptidase B</fullName>
        <ecNumber evidence="4">3.4.21.83</ecNumber>
    </submittedName>
</protein>
<dbReference type="KEGG" id="salh:HMF8227_02064"/>
<accession>A0A2S2E4E4</accession>
<dbReference type="PANTHER" id="PTHR42776">
    <property type="entry name" value="SERINE PEPTIDASE S9 FAMILY MEMBER"/>
    <property type="match status" value="1"/>
</dbReference>
<evidence type="ECO:0000313" key="5">
    <source>
        <dbReference type="Proteomes" id="UP000245728"/>
    </source>
</evidence>
<name>A0A2S2E4E4_9ALTE</name>
<dbReference type="InterPro" id="IPR029058">
    <property type="entry name" value="AB_hydrolase_fold"/>
</dbReference>
<evidence type="ECO:0000256" key="2">
    <source>
        <dbReference type="SAM" id="SignalP"/>
    </source>
</evidence>
<dbReference type="OrthoDB" id="4269629at2"/>
<keyword evidence="1 4" id="KW-0378">Hydrolase</keyword>
<dbReference type="Gene3D" id="3.40.50.1820">
    <property type="entry name" value="alpha/beta hydrolase"/>
    <property type="match status" value="1"/>
</dbReference>
<dbReference type="EC" id="3.4.21.83" evidence="4"/>
<reference evidence="4 5" key="1">
    <citation type="submission" date="2018-05" db="EMBL/GenBank/DDBJ databases">
        <title>Salinimonas sp. HMF8227 Genome sequencing and assembly.</title>
        <authorList>
            <person name="Kang H."/>
            <person name="Kang J."/>
            <person name="Cha I."/>
            <person name="Kim H."/>
            <person name="Joh K."/>
        </authorList>
    </citation>
    <scope>NUCLEOTIDE SEQUENCE [LARGE SCALE GENOMIC DNA]</scope>
    <source>
        <strain evidence="4 5">HMF8227</strain>
    </source>
</reference>
<dbReference type="GO" id="GO:0006508">
    <property type="term" value="P:proteolysis"/>
    <property type="evidence" value="ECO:0007669"/>
    <property type="project" value="InterPro"/>
</dbReference>
<keyword evidence="5" id="KW-1185">Reference proteome</keyword>
<dbReference type="PANTHER" id="PTHR42776:SF27">
    <property type="entry name" value="DIPEPTIDYL PEPTIDASE FAMILY MEMBER 6"/>
    <property type="match status" value="1"/>
</dbReference>
<feature type="chain" id="PRO_5015404006" evidence="2">
    <location>
        <begin position="22"/>
        <end position="656"/>
    </location>
</feature>
<keyword evidence="2" id="KW-0732">Signal</keyword>
<dbReference type="InterPro" id="IPR011042">
    <property type="entry name" value="6-blade_b-propeller_TolB-like"/>
</dbReference>
<organism evidence="4 5">
    <name type="scientific">Saliniradius amylolyticus</name>
    <dbReference type="NCBI Taxonomy" id="2183582"/>
    <lineage>
        <taxon>Bacteria</taxon>
        <taxon>Pseudomonadati</taxon>
        <taxon>Pseudomonadota</taxon>
        <taxon>Gammaproteobacteria</taxon>
        <taxon>Alteromonadales</taxon>
        <taxon>Alteromonadaceae</taxon>
        <taxon>Saliniradius</taxon>
    </lineage>
</organism>
<dbReference type="Gene3D" id="2.120.10.30">
    <property type="entry name" value="TolB, C-terminal domain"/>
    <property type="match status" value="1"/>
</dbReference>
<evidence type="ECO:0000259" key="3">
    <source>
        <dbReference type="Pfam" id="PF00326"/>
    </source>
</evidence>
<dbReference type="GO" id="GO:0004252">
    <property type="term" value="F:serine-type endopeptidase activity"/>
    <property type="evidence" value="ECO:0007669"/>
    <property type="project" value="UniProtKB-EC"/>
</dbReference>
<sequence length="656" mass="72476">MRVLLMACLIGGLGFCQVLQANEPPVFGGQQGYDDSLEAIEPTPSAMKVGLAGEQKTDIARYIMAANEGVISAALSPSGERVAFLWAITGEPQVWQVPVGGGMPQRLTYGNGVSFFDWLDNQTLIYGADNDGNEQEGFYTISADGSKERRLIPAKSGDFRRYGGVTASGDTIAYASTARTGSDFDIYLADRSTGQATRIVDGVFGYSVDSISPNGRYLVITEDVGEDGSNLYLFDRQEDEFTELSKPKRRAYHADSVWLDDNSGFYFLSSKDREFKNVFFYDVNTTALTAVVEEDVSIETLALCGEQQQQLVWTENHAGFSQLKGRNLKSKKPLDFKPLPEGVYRVQCPSGHMLVEVSGWQTPGTFMVWEEQTQRWLQPVPTSLAGVPRENLVKPESVTMPARDGTELQGLLYLPRNISASEKPPVVFFVHGGPTAQSRPVFDAVVQYHVNQGMAVFEPNVRGSTGFGFSYLSLDDRENRLDSIRDLVDMLQALGERGVVDANRAAVVGGSYGGYAVNAVLANYPGHFKAGASLFGVADWVTALTIASPGLRASDRIEYGDINKPEWKAFYEKNSPINQADNITVPVLYSHGVQDPRIDIAETEKMVRILRNNGVPAPYIRIPDEGHGWRKLKNQLFYYRYQAEFLKQQLREGAKQ</sequence>
<dbReference type="SUPFAM" id="SSF69304">
    <property type="entry name" value="Tricorn protease N-terminal domain"/>
    <property type="match status" value="1"/>
</dbReference>
<dbReference type="InterPro" id="IPR001375">
    <property type="entry name" value="Peptidase_S9_cat"/>
</dbReference>
<gene>
    <name evidence="4" type="primary">ptrB</name>
    <name evidence="4" type="ORF">HMF8227_02064</name>
</gene>
<dbReference type="SUPFAM" id="SSF53474">
    <property type="entry name" value="alpha/beta-Hydrolases"/>
    <property type="match status" value="1"/>
</dbReference>
<dbReference type="RefSeq" id="WP_109340091.1">
    <property type="nucleotide sequence ID" value="NZ_CP029347.1"/>
</dbReference>